<keyword evidence="5" id="KW-1185">Reference proteome</keyword>
<accession>A0A7W4YVN5</accession>
<evidence type="ECO:0000313" key="5">
    <source>
        <dbReference type="Proteomes" id="UP000532010"/>
    </source>
</evidence>
<protein>
    <recommendedName>
        <fullName evidence="6">Tail protein</fullName>
    </recommendedName>
</protein>
<dbReference type="InterPro" id="IPR017853">
    <property type="entry name" value="GH"/>
</dbReference>
<feature type="domain" description="Tip attachment protein J" evidence="2">
    <location>
        <begin position="777"/>
        <end position="939"/>
    </location>
</feature>
<proteinExistence type="predicted"/>
<dbReference type="SUPFAM" id="SSF51445">
    <property type="entry name" value="(Trans)glycosidases"/>
    <property type="match status" value="1"/>
</dbReference>
<feature type="domain" description="Rcc01698-like C-terminal" evidence="3">
    <location>
        <begin position="1029"/>
        <end position="1127"/>
    </location>
</feature>
<dbReference type="InterPro" id="IPR025195">
    <property type="entry name" value="GTA_TIM_dom"/>
</dbReference>
<dbReference type="RefSeq" id="WP_183448948.1">
    <property type="nucleotide sequence ID" value="NZ_JACHWB010000002.1"/>
</dbReference>
<gene>
    <name evidence="4" type="ORF">FHR70_001629</name>
</gene>
<dbReference type="InterPro" id="IPR032876">
    <property type="entry name" value="J_dom"/>
</dbReference>
<feature type="domain" description="GTA TIM-barrel-like" evidence="1">
    <location>
        <begin position="420"/>
        <end position="719"/>
    </location>
</feature>
<dbReference type="CDD" id="cd19607">
    <property type="entry name" value="GTA_TIM-barrel-like"/>
    <property type="match status" value="1"/>
</dbReference>
<reference evidence="4 5" key="1">
    <citation type="submission" date="2020-08" db="EMBL/GenBank/DDBJ databases">
        <title>The Agave Microbiome: Exploring the role of microbial communities in plant adaptations to desert environments.</title>
        <authorList>
            <person name="Partida-Martinez L.P."/>
        </authorList>
    </citation>
    <scope>NUCLEOTIDE SEQUENCE [LARGE SCALE GENOMIC DNA]</scope>
    <source>
        <strain evidence="4 5">AT3.9</strain>
    </source>
</reference>
<evidence type="ECO:0000259" key="3">
    <source>
        <dbReference type="Pfam" id="PF23666"/>
    </source>
</evidence>
<evidence type="ECO:0008006" key="6">
    <source>
        <dbReference type="Google" id="ProtNLM"/>
    </source>
</evidence>
<evidence type="ECO:0000259" key="1">
    <source>
        <dbReference type="Pfam" id="PF13547"/>
    </source>
</evidence>
<organism evidence="4 5">
    <name type="scientific">Microvirga lupini</name>
    <dbReference type="NCBI Taxonomy" id="420324"/>
    <lineage>
        <taxon>Bacteria</taxon>
        <taxon>Pseudomonadati</taxon>
        <taxon>Pseudomonadota</taxon>
        <taxon>Alphaproteobacteria</taxon>
        <taxon>Hyphomicrobiales</taxon>
        <taxon>Methylobacteriaceae</taxon>
        <taxon>Microvirga</taxon>
    </lineage>
</organism>
<dbReference type="Gene3D" id="3.20.20.80">
    <property type="entry name" value="Glycosidases"/>
    <property type="match status" value="1"/>
</dbReference>
<evidence type="ECO:0000313" key="4">
    <source>
        <dbReference type="EMBL" id="MBB3018575.1"/>
    </source>
</evidence>
<dbReference type="Pfam" id="PF13547">
    <property type="entry name" value="GTA_TIM"/>
    <property type="match status" value="1"/>
</dbReference>
<dbReference type="Pfam" id="PF23666">
    <property type="entry name" value="Rcc01698_C"/>
    <property type="match status" value="1"/>
</dbReference>
<name>A0A7W4YVN5_9HYPH</name>
<dbReference type="EMBL" id="JACHWB010000002">
    <property type="protein sequence ID" value="MBB3018575.1"/>
    <property type="molecule type" value="Genomic_DNA"/>
</dbReference>
<dbReference type="Pfam" id="PF13550">
    <property type="entry name" value="Phage-tail_3"/>
    <property type="match status" value="1"/>
</dbReference>
<sequence>MATIVLQTVGSVVGGMIGGPIGAIAGRALGGLAGAVVDNALFGGDNTKYVEGPRLKDIDGLTSTEGAPIPRVYGRARIGGQLIWATRLEEMVNTETDRGAQGGKGMSGPKTVTTTYSYFANLAVGLCEGRIAFIRRVWADGRELDLSMLTMRVHKGSETQSADPLIVAKEGADHAPAYRGLAYVVFERLPLADFGNRVPQFSFEIVRPVDGLNRMVRAVCLIPGASEFGYDTKAVMQVLDLGKTRPENRHQLQRSSDVAASLDALEALCPNLKRVSLVVSWFGDDLRAGSCLIEPRVDVTTKTTDGAAWSVAGLARDDAKAVSLVKGTPAYGGTPSDESVIRLIRNLKDRGLEVVLYPFVMMDVPAGNSLPDPYGGTGQLAYPWRGRITCHPAPGESGSPDGTSAAASQVNLWFTRTEGFNRMVLHYAALAEQAGGVHGFILGSELVGLTRVRSASGVYPAVSRLRDLAQDVRAILRASTEIVYAADRTEYGAHVLNNGGEVRFPLDPLFASPAIDAVGIDYYPPISDWRDGPAHADLAAGRSIYDVDYLRTRLGSGEAFDWYYASAAQRTSQTRTPITDGAHGKPWVFRQKDLVSWWSNRHVERVGGVEVGATSWQPQSKPIWLTEIGVPAVDKGPNGPNVFPDPKSSESAYPPFSRGVRDDLVQARALEAILSRFDPEQRGFSPEHNPASSSYSGRMVDPENVFVWAWDARPFPAFPDFDVVWSDGANWDTGHWITGRLEGATLDRLIARMLRDFGLSDPGAIPVDGFVDGYVIDRPMSLRGALEPLLRLFGVDAVARGGAIAWQGRGGRAVLHLTKDDIVLNAEQPSLRLTRAQETELPQQVEVGFSESDTDYRRATVASRRLSGSSRREARADNAVVTRRAEAQRLADTWLQDLWAGREGAEFELSPRRIDLEPGDVIAVPTDAGDKLHRITRIADGPTRKVTTRAVEPAVFERPGLAIPRPAKRPPPVPGKPVALVLDLPAALGDPTPLQYIAVAADPWPGTMMVWRSGNGASFTPHRVLDLPAVIGRTKNAFAPGPLWRWDRQATLDIEISTGALSSIDDEAALAGRNLFALRGADGRWEMFSAARAELIGERIFRLSRFLRALAGSEPEAHRTVVAGALIVKLDEAVAPLTTSMQDLGQSWRYRIGPSGRDHADASVTEIAATVGREALKPLSPVHVTAQREQGGIRLSWIRRTRRNGDGWEAMDVPLSEDAEAYEIDILKDGQVARRLTSAQPSILYTQALEIADFGTAQSTLALGIAQMSAVAGRGFERRVTVSVR</sequence>
<comment type="caution">
    <text evidence="4">The sequence shown here is derived from an EMBL/GenBank/DDBJ whole genome shotgun (WGS) entry which is preliminary data.</text>
</comment>
<evidence type="ECO:0000259" key="2">
    <source>
        <dbReference type="Pfam" id="PF13550"/>
    </source>
</evidence>
<dbReference type="Proteomes" id="UP000532010">
    <property type="component" value="Unassembled WGS sequence"/>
</dbReference>
<dbReference type="InterPro" id="IPR056490">
    <property type="entry name" value="Rcc01698_C"/>
</dbReference>